<keyword evidence="3" id="KW-0347">Helicase</keyword>
<keyword evidence="3" id="KW-0547">Nucleotide-binding</keyword>
<dbReference type="InterPro" id="IPR003593">
    <property type="entry name" value="AAA+_ATPase"/>
</dbReference>
<feature type="domain" description="AAA+ ATPase" evidence="2">
    <location>
        <begin position="60"/>
        <end position="217"/>
    </location>
</feature>
<evidence type="ECO:0000313" key="3">
    <source>
        <dbReference type="EMBL" id="TEB05904.1"/>
    </source>
</evidence>
<evidence type="ECO:0000256" key="1">
    <source>
        <dbReference type="ARBA" id="ARBA00009417"/>
    </source>
</evidence>
<dbReference type="SMART" id="SM00382">
    <property type="entry name" value="AAA"/>
    <property type="match status" value="1"/>
</dbReference>
<dbReference type="InterPro" id="IPR027417">
    <property type="entry name" value="P-loop_NTPase"/>
</dbReference>
<dbReference type="InterPro" id="IPR011704">
    <property type="entry name" value="ATPase_dyneun-rel_AAA"/>
</dbReference>
<dbReference type="Gene3D" id="3.40.50.300">
    <property type="entry name" value="P-loop containing nucleotide triphosphate hydrolases"/>
    <property type="match status" value="1"/>
</dbReference>
<dbReference type="RefSeq" id="WP_243124132.1">
    <property type="nucleotide sequence ID" value="NZ_QFGA01000002.1"/>
</dbReference>
<dbReference type="CDD" id="cd00009">
    <property type="entry name" value="AAA"/>
    <property type="match status" value="1"/>
</dbReference>
<dbReference type="Pfam" id="PF07728">
    <property type="entry name" value="AAA_5"/>
    <property type="match status" value="1"/>
</dbReference>
<keyword evidence="3" id="KW-0067">ATP-binding</keyword>
<comment type="similarity">
    <text evidence="1">Belongs to the CbbQ/NirQ/NorQ/GpvN family.</text>
</comment>
<dbReference type="InterPro" id="IPR001270">
    <property type="entry name" value="ClpA/B"/>
</dbReference>
<dbReference type="GO" id="GO:0005524">
    <property type="term" value="F:ATP binding"/>
    <property type="evidence" value="ECO:0007669"/>
    <property type="project" value="InterPro"/>
</dbReference>
<dbReference type="PANTHER" id="PTHR42759">
    <property type="entry name" value="MOXR FAMILY PROTEIN"/>
    <property type="match status" value="1"/>
</dbReference>
<name>A0A4Y7RAC1_9FIRM</name>
<reference evidence="3 4" key="1">
    <citation type="journal article" date="2018" name="Environ. Microbiol.">
        <title>Novel energy conservation strategies and behaviour of Pelotomaculum schinkii driving syntrophic propionate catabolism.</title>
        <authorList>
            <person name="Hidalgo-Ahumada C.A.P."/>
            <person name="Nobu M.K."/>
            <person name="Narihiro T."/>
            <person name="Tamaki H."/>
            <person name="Liu W.T."/>
            <person name="Kamagata Y."/>
            <person name="Stams A.J.M."/>
            <person name="Imachi H."/>
            <person name="Sousa D.Z."/>
        </authorList>
    </citation>
    <scope>NUCLEOTIDE SEQUENCE [LARGE SCALE GENOMIC DNA]</scope>
    <source>
        <strain evidence="3 4">HH</strain>
    </source>
</reference>
<organism evidence="3 4">
    <name type="scientific">Pelotomaculum schinkii</name>
    <dbReference type="NCBI Taxonomy" id="78350"/>
    <lineage>
        <taxon>Bacteria</taxon>
        <taxon>Bacillati</taxon>
        <taxon>Bacillota</taxon>
        <taxon>Clostridia</taxon>
        <taxon>Eubacteriales</taxon>
        <taxon>Desulfotomaculaceae</taxon>
        <taxon>Pelotomaculum</taxon>
    </lineage>
</organism>
<dbReference type="PRINTS" id="PR00300">
    <property type="entry name" value="CLPPROTEASEA"/>
</dbReference>
<dbReference type="SUPFAM" id="SSF52540">
    <property type="entry name" value="P-loop containing nucleoside triphosphate hydrolases"/>
    <property type="match status" value="1"/>
</dbReference>
<comment type="caution">
    <text evidence="3">The sequence shown here is derived from an EMBL/GenBank/DDBJ whole genome shotgun (WGS) entry which is preliminary data.</text>
</comment>
<sequence>MNIRLAKSAVDTVGKTGQTEGLQHLISQMTPQSLKERMLKECSYICSDEEAFTVYMALGLGKPLLVEGPPGSGKTEVAKVLATLLDAELIRLQCYEGLDEGKALYEWNYQKQILDIQRGGKNDVFGADYLLPRPLLAAIQAEKTPVLLIDEIDKVDPEFEAFLMEILSDFQVSIPEFGTVKAASHPPVILTSNAVRDLGDALRRRCVYLYIDFPTMNREATILMRKVDGLRPALALQIARTMHLLRVELQLLKPPSISESLDLAQSAVNIKLSALEPTFLNTLNSLFLKTREDQESFRKKGGGKWVCKNL</sequence>
<keyword evidence="3" id="KW-0378">Hydrolase</keyword>
<dbReference type="AlphaFoldDB" id="A0A4Y7RAC1"/>
<evidence type="ECO:0000313" key="4">
    <source>
        <dbReference type="Proteomes" id="UP000298324"/>
    </source>
</evidence>
<accession>A0A4Y7RAC1</accession>
<dbReference type="InterPro" id="IPR050764">
    <property type="entry name" value="CbbQ/NirQ/NorQ/GpvN"/>
</dbReference>
<dbReference type="GO" id="GO:0016887">
    <property type="term" value="F:ATP hydrolysis activity"/>
    <property type="evidence" value="ECO:0007669"/>
    <property type="project" value="InterPro"/>
</dbReference>
<dbReference type="EMBL" id="QFGA01000002">
    <property type="protein sequence ID" value="TEB05904.1"/>
    <property type="molecule type" value="Genomic_DNA"/>
</dbReference>
<dbReference type="EC" id="3.6.4.12" evidence="3"/>
<dbReference type="GO" id="GO:0003678">
    <property type="term" value="F:DNA helicase activity"/>
    <property type="evidence" value="ECO:0007669"/>
    <property type="project" value="UniProtKB-EC"/>
</dbReference>
<dbReference type="PANTHER" id="PTHR42759:SF1">
    <property type="entry name" value="MAGNESIUM-CHELATASE SUBUNIT CHLD"/>
    <property type="match status" value="1"/>
</dbReference>
<protein>
    <submittedName>
        <fullName evidence="3">Holliday junction ATP-dependent DNA helicase RuvB</fullName>
        <ecNumber evidence="3">3.6.4.12</ecNumber>
    </submittedName>
</protein>
<gene>
    <name evidence="3" type="primary">ruvB_2</name>
    <name evidence="3" type="ORF">Psch_02946</name>
</gene>
<dbReference type="Proteomes" id="UP000298324">
    <property type="component" value="Unassembled WGS sequence"/>
</dbReference>
<keyword evidence="4" id="KW-1185">Reference proteome</keyword>
<evidence type="ECO:0000259" key="2">
    <source>
        <dbReference type="SMART" id="SM00382"/>
    </source>
</evidence>
<proteinExistence type="inferred from homology"/>